<accession>A0A3B7MHD9</accession>
<feature type="domain" description="SusD-like N-terminal" evidence="8">
    <location>
        <begin position="100"/>
        <end position="207"/>
    </location>
</feature>
<evidence type="ECO:0000256" key="2">
    <source>
        <dbReference type="ARBA" id="ARBA00006275"/>
    </source>
</evidence>
<evidence type="ECO:0000256" key="4">
    <source>
        <dbReference type="ARBA" id="ARBA00023136"/>
    </source>
</evidence>
<dbReference type="GO" id="GO:0009279">
    <property type="term" value="C:cell outer membrane"/>
    <property type="evidence" value="ECO:0007669"/>
    <property type="project" value="UniProtKB-SubCell"/>
</dbReference>
<evidence type="ECO:0000256" key="1">
    <source>
        <dbReference type="ARBA" id="ARBA00004442"/>
    </source>
</evidence>
<dbReference type="InterPro" id="IPR033985">
    <property type="entry name" value="SusD-like_N"/>
</dbReference>
<keyword evidence="5" id="KW-0998">Cell outer membrane</keyword>
<gene>
    <name evidence="9" type="ORF">D3H65_00920</name>
</gene>
<dbReference type="Pfam" id="PF14322">
    <property type="entry name" value="SusD-like_3"/>
    <property type="match status" value="1"/>
</dbReference>
<keyword evidence="4" id="KW-0472">Membrane</keyword>
<evidence type="ECO:0000256" key="6">
    <source>
        <dbReference type="SAM" id="SignalP"/>
    </source>
</evidence>
<proteinExistence type="inferred from homology"/>
<feature type="chain" id="PRO_5017674276" evidence="6">
    <location>
        <begin position="24"/>
        <end position="615"/>
    </location>
</feature>
<dbReference type="SUPFAM" id="SSF48452">
    <property type="entry name" value="TPR-like"/>
    <property type="match status" value="1"/>
</dbReference>
<evidence type="ECO:0000313" key="10">
    <source>
        <dbReference type="Proteomes" id="UP000263900"/>
    </source>
</evidence>
<reference evidence="9 10" key="1">
    <citation type="submission" date="2018-09" db="EMBL/GenBank/DDBJ databases">
        <title>Genome sequencing of strain 6GH32-13.</title>
        <authorList>
            <person name="Weon H.-Y."/>
            <person name="Heo J."/>
            <person name="Kwon S.-W."/>
        </authorList>
    </citation>
    <scope>NUCLEOTIDE SEQUENCE [LARGE SCALE GENOMIC DNA]</scope>
    <source>
        <strain evidence="9 10">5GH32-13</strain>
    </source>
</reference>
<dbReference type="KEGG" id="pseg:D3H65_00920"/>
<feature type="domain" description="RagB/SusD" evidence="7">
    <location>
        <begin position="341"/>
        <end position="615"/>
    </location>
</feature>
<evidence type="ECO:0000259" key="7">
    <source>
        <dbReference type="Pfam" id="PF07980"/>
    </source>
</evidence>
<dbReference type="OrthoDB" id="608091at2"/>
<name>A0A3B7MHD9_9BACT</name>
<evidence type="ECO:0000259" key="8">
    <source>
        <dbReference type="Pfam" id="PF14322"/>
    </source>
</evidence>
<sequence>MKKTNLYTTAMILLLGAATLAPMGCTKGYFDAVPKDLVDVNAIFKNKTETENWLAGIYGKLLDPWGTAASSARYFAAWSDEMDLNTPSAQATNALSGVTAGVNIWTANYQGIRLANIFMANVENPQSNILDEPNGAALVQQYKGEARFLRAYFYWTLMKLYGPLVLVGDKIGEVDDNYQQARNTWSECISYVLSEMDAAKELVPERHTVAATGADDLSQTGRINKLIIEAVKSQITLYDASPLFNGDAAMANFKNKDGQGLMNTNYDATKWDKAATAAKEAIDHAITYGKKLFKVTNADAFLAAFNTHRDLYLTGWSDEGIWLRTVTGYQAWEVDAAPRAANGTTTNSNLTPPQEMVDKFRMLNGKSINEAGSGYTETGFTATAKTNFYVAGTSNMYVGREPRFYNAITFNGSTVPFVAKTGQTHVQFWPTGNSGNGGGSEVRYPRTGYLVRKNTNPARNLSNNAGNVVRPAMYIRLGELYLNYAEALNESNPGHADILLYLNAIRTRGGIPALASGLSQAEMRAQIRLERCIELAYEGHRFYDVRRWKNANQPEGRQGGDFTGMSVLTGASLNDPAFYVRIRTSTRAWDDRFYFFPLPQSELNRNQKMVQPPGY</sequence>
<comment type="subcellular location">
    <subcellularLocation>
        <location evidence="1">Cell outer membrane</location>
    </subcellularLocation>
</comment>
<comment type="similarity">
    <text evidence="2">Belongs to the SusD family.</text>
</comment>
<evidence type="ECO:0000256" key="5">
    <source>
        <dbReference type="ARBA" id="ARBA00023237"/>
    </source>
</evidence>
<dbReference type="Proteomes" id="UP000263900">
    <property type="component" value="Chromosome"/>
</dbReference>
<dbReference type="RefSeq" id="WP_119048458.1">
    <property type="nucleotide sequence ID" value="NZ_CP032157.1"/>
</dbReference>
<evidence type="ECO:0000313" key="9">
    <source>
        <dbReference type="EMBL" id="AXY72620.1"/>
    </source>
</evidence>
<dbReference type="Pfam" id="PF07980">
    <property type="entry name" value="SusD_RagB"/>
    <property type="match status" value="1"/>
</dbReference>
<organism evidence="9 10">
    <name type="scientific">Paraflavitalea soli</name>
    <dbReference type="NCBI Taxonomy" id="2315862"/>
    <lineage>
        <taxon>Bacteria</taxon>
        <taxon>Pseudomonadati</taxon>
        <taxon>Bacteroidota</taxon>
        <taxon>Chitinophagia</taxon>
        <taxon>Chitinophagales</taxon>
        <taxon>Chitinophagaceae</taxon>
        <taxon>Paraflavitalea</taxon>
    </lineage>
</organism>
<dbReference type="InterPro" id="IPR011990">
    <property type="entry name" value="TPR-like_helical_dom_sf"/>
</dbReference>
<feature type="signal peptide" evidence="6">
    <location>
        <begin position="1"/>
        <end position="23"/>
    </location>
</feature>
<protein>
    <submittedName>
        <fullName evidence="9">RagB/SusD family nutrient uptake outer membrane protein</fullName>
    </submittedName>
</protein>
<dbReference type="EMBL" id="CP032157">
    <property type="protein sequence ID" value="AXY72620.1"/>
    <property type="molecule type" value="Genomic_DNA"/>
</dbReference>
<dbReference type="InterPro" id="IPR012944">
    <property type="entry name" value="SusD_RagB_dom"/>
</dbReference>
<evidence type="ECO:0000256" key="3">
    <source>
        <dbReference type="ARBA" id="ARBA00022729"/>
    </source>
</evidence>
<dbReference type="AlphaFoldDB" id="A0A3B7MHD9"/>
<dbReference type="Gene3D" id="1.25.40.390">
    <property type="match status" value="1"/>
</dbReference>
<keyword evidence="3 6" id="KW-0732">Signal</keyword>
<keyword evidence="10" id="KW-1185">Reference proteome</keyword>